<evidence type="ECO:0000259" key="7">
    <source>
        <dbReference type="PROSITE" id="PS50109"/>
    </source>
</evidence>
<dbReference type="EMBL" id="LCFB01000017">
    <property type="protein sequence ID" value="KKS84588.1"/>
    <property type="molecule type" value="Genomic_DNA"/>
</dbReference>
<dbReference type="SUPFAM" id="SSF47384">
    <property type="entry name" value="Homodimeric domain of signal transducing histidine kinase"/>
    <property type="match status" value="1"/>
</dbReference>
<evidence type="ECO:0000313" key="8">
    <source>
        <dbReference type="EMBL" id="KKS84588.1"/>
    </source>
</evidence>
<dbReference type="GO" id="GO:0000155">
    <property type="term" value="F:phosphorelay sensor kinase activity"/>
    <property type="evidence" value="ECO:0007669"/>
    <property type="project" value="InterPro"/>
</dbReference>
<keyword evidence="5 8" id="KW-0418">Kinase</keyword>
<dbReference type="Pfam" id="PF02518">
    <property type="entry name" value="HATPase_c"/>
    <property type="match status" value="1"/>
</dbReference>
<keyword evidence="6" id="KW-1133">Transmembrane helix</keyword>
<evidence type="ECO:0000313" key="9">
    <source>
        <dbReference type="Proteomes" id="UP000034543"/>
    </source>
</evidence>
<feature type="domain" description="Histidine kinase" evidence="7">
    <location>
        <begin position="119"/>
        <end position="336"/>
    </location>
</feature>
<dbReference type="PRINTS" id="PR00344">
    <property type="entry name" value="BCTRLSENSOR"/>
</dbReference>
<dbReference type="PANTHER" id="PTHR43547:SF2">
    <property type="entry name" value="HYBRID SIGNAL TRANSDUCTION HISTIDINE KINASE C"/>
    <property type="match status" value="1"/>
</dbReference>
<keyword evidence="6" id="KW-0472">Membrane</keyword>
<protein>
    <recommendedName>
        <fullName evidence="2">histidine kinase</fullName>
        <ecNumber evidence="2">2.7.13.3</ecNumber>
    </recommendedName>
</protein>
<dbReference type="InterPro" id="IPR036890">
    <property type="entry name" value="HATPase_C_sf"/>
</dbReference>
<feature type="transmembrane region" description="Helical" evidence="6">
    <location>
        <begin position="12"/>
        <end position="32"/>
    </location>
</feature>
<gene>
    <name evidence="8" type="ORF">UV59_C0017G0041</name>
</gene>
<name>A0A0G1FCL5_9BACT</name>
<dbReference type="Gene3D" id="1.10.287.130">
    <property type="match status" value="1"/>
</dbReference>
<dbReference type="PANTHER" id="PTHR43547">
    <property type="entry name" value="TWO-COMPONENT HISTIDINE KINASE"/>
    <property type="match status" value="1"/>
</dbReference>
<keyword evidence="6" id="KW-0812">Transmembrane</keyword>
<evidence type="ECO:0000256" key="5">
    <source>
        <dbReference type="ARBA" id="ARBA00022777"/>
    </source>
</evidence>
<evidence type="ECO:0000256" key="4">
    <source>
        <dbReference type="ARBA" id="ARBA00022679"/>
    </source>
</evidence>
<proteinExistence type="predicted"/>
<keyword evidence="3" id="KW-0597">Phosphoprotein</keyword>
<dbReference type="FunFam" id="3.30.565.10:FF:000006">
    <property type="entry name" value="Sensor histidine kinase WalK"/>
    <property type="match status" value="1"/>
</dbReference>
<dbReference type="InterPro" id="IPR005467">
    <property type="entry name" value="His_kinase_dom"/>
</dbReference>
<comment type="caution">
    <text evidence="8">The sequence shown here is derived from an EMBL/GenBank/DDBJ whole genome shotgun (WGS) entry which is preliminary data.</text>
</comment>
<dbReference type="PROSITE" id="PS50109">
    <property type="entry name" value="HIS_KIN"/>
    <property type="match status" value="1"/>
</dbReference>
<dbReference type="Proteomes" id="UP000034543">
    <property type="component" value="Unassembled WGS sequence"/>
</dbReference>
<dbReference type="AlphaFoldDB" id="A0A0G1FCL5"/>
<dbReference type="SMART" id="SM00387">
    <property type="entry name" value="HATPase_c"/>
    <property type="match status" value="1"/>
</dbReference>
<keyword evidence="4" id="KW-0808">Transferase</keyword>
<evidence type="ECO:0000256" key="6">
    <source>
        <dbReference type="SAM" id="Phobius"/>
    </source>
</evidence>
<organism evidence="8 9">
    <name type="scientific">Candidatus Gottesmanbacteria bacterium GW2011_GWA1_43_11</name>
    <dbReference type="NCBI Taxonomy" id="1618436"/>
    <lineage>
        <taxon>Bacteria</taxon>
        <taxon>Candidatus Gottesmaniibacteriota</taxon>
    </lineage>
</organism>
<dbReference type="STRING" id="1618436.UV59_C0017G0041"/>
<dbReference type="Pfam" id="PF00512">
    <property type="entry name" value="HisKA"/>
    <property type="match status" value="1"/>
</dbReference>
<dbReference type="InterPro" id="IPR036097">
    <property type="entry name" value="HisK_dim/P_sf"/>
</dbReference>
<dbReference type="InterPro" id="IPR004358">
    <property type="entry name" value="Sig_transdc_His_kin-like_C"/>
</dbReference>
<comment type="catalytic activity">
    <reaction evidence="1">
        <text>ATP + protein L-histidine = ADP + protein N-phospho-L-histidine.</text>
        <dbReference type="EC" id="2.7.13.3"/>
    </reaction>
</comment>
<evidence type="ECO:0000256" key="1">
    <source>
        <dbReference type="ARBA" id="ARBA00000085"/>
    </source>
</evidence>
<feature type="transmembrane region" description="Helical" evidence="6">
    <location>
        <begin position="79"/>
        <end position="99"/>
    </location>
</feature>
<dbReference type="Gene3D" id="3.30.565.10">
    <property type="entry name" value="Histidine kinase-like ATPase, C-terminal domain"/>
    <property type="match status" value="1"/>
</dbReference>
<evidence type="ECO:0000256" key="3">
    <source>
        <dbReference type="ARBA" id="ARBA00022553"/>
    </source>
</evidence>
<dbReference type="InterPro" id="IPR003594">
    <property type="entry name" value="HATPase_dom"/>
</dbReference>
<reference evidence="8 9" key="1">
    <citation type="journal article" date="2015" name="Nature">
        <title>rRNA introns, odd ribosomes, and small enigmatic genomes across a large radiation of phyla.</title>
        <authorList>
            <person name="Brown C.T."/>
            <person name="Hug L.A."/>
            <person name="Thomas B.C."/>
            <person name="Sharon I."/>
            <person name="Castelle C.J."/>
            <person name="Singh A."/>
            <person name="Wilkins M.J."/>
            <person name="Williams K.H."/>
            <person name="Banfield J.F."/>
        </authorList>
    </citation>
    <scope>NUCLEOTIDE SEQUENCE [LARGE SCALE GENOMIC DNA]</scope>
</reference>
<dbReference type="CDD" id="cd00075">
    <property type="entry name" value="HATPase"/>
    <property type="match status" value="1"/>
</dbReference>
<accession>A0A0G1FCL5</accession>
<dbReference type="SUPFAM" id="SSF55874">
    <property type="entry name" value="ATPase domain of HSP90 chaperone/DNA topoisomerase II/histidine kinase"/>
    <property type="match status" value="1"/>
</dbReference>
<dbReference type="InterPro" id="IPR003661">
    <property type="entry name" value="HisK_dim/P_dom"/>
</dbReference>
<dbReference type="CDD" id="cd00082">
    <property type="entry name" value="HisKA"/>
    <property type="match status" value="1"/>
</dbReference>
<dbReference type="SMART" id="SM00388">
    <property type="entry name" value="HisKA"/>
    <property type="match status" value="1"/>
</dbReference>
<dbReference type="EC" id="2.7.13.3" evidence="2"/>
<evidence type="ECO:0000256" key="2">
    <source>
        <dbReference type="ARBA" id="ARBA00012438"/>
    </source>
</evidence>
<sequence>MFTNARLKLTAWYLLILMAVSFLFSAIIYRMVSSELERGFHQAVMRMQARRLGLLVPTSDVNVFFLEDITEAKLRVLRGLLITNGGILAFGALAGYILAGKTLAPIQNTLEEQKRFTADASHELCTPLTAIKTTLEVALRDKKLTAKNTREVLRYSLIQVDELTNLSQSLLTLARTATNGSNFNFTRVDISPLLTEVTRRFQPLAKKKQITLTTHKTDCVATADETSITKLLTILLDNAIKYTPEKGRVTLTSEHSDKALQLTVSDTGVGIARQEQPHIFDRFYRADLARTKDKSSGFGLGLAIAKRIVQLHKGKISVESKLGHGSTFTVTLPLNA</sequence>